<evidence type="ECO:0000313" key="1">
    <source>
        <dbReference type="EMBL" id="KIO75178.1"/>
    </source>
</evidence>
<protein>
    <submittedName>
        <fullName evidence="1">Uncharacterized protein</fullName>
    </submittedName>
</protein>
<reference evidence="1 2" key="1">
    <citation type="submission" date="2015-01" db="EMBL/GenBank/DDBJ databases">
        <title>Draft genome sequence of Pedobacter sp. NL19 isolated from sludge of an effluent treatment pond in an abandoned uranium mine.</title>
        <authorList>
            <person name="Santos T."/>
            <person name="Caetano T."/>
            <person name="Covas C."/>
            <person name="Cruz A."/>
            <person name="Mendo S."/>
        </authorList>
    </citation>
    <scope>NUCLEOTIDE SEQUENCE [LARGE SCALE GENOMIC DNA]</scope>
    <source>
        <strain evidence="1 2">NL19</strain>
    </source>
</reference>
<gene>
    <name evidence="1" type="ORF">TH53_22125</name>
</gene>
<organism evidence="1 2">
    <name type="scientific">Pedobacter lusitanus</name>
    <dbReference type="NCBI Taxonomy" id="1503925"/>
    <lineage>
        <taxon>Bacteria</taxon>
        <taxon>Pseudomonadati</taxon>
        <taxon>Bacteroidota</taxon>
        <taxon>Sphingobacteriia</taxon>
        <taxon>Sphingobacteriales</taxon>
        <taxon>Sphingobacteriaceae</taxon>
        <taxon>Pedobacter</taxon>
    </lineage>
</organism>
<dbReference type="AlphaFoldDB" id="A0A0D0F0L2"/>
<keyword evidence="2" id="KW-1185">Reference proteome</keyword>
<dbReference type="STRING" id="1503925.TH53_22125"/>
<evidence type="ECO:0000313" key="2">
    <source>
        <dbReference type="Proteomes" id="UP000032049"/>
    </source>
</evidence>
<accession>A0A0D0F0L2</accession>
<name>A0A0D0F0L2_9SPHI</name>
<sequence>MTDDFMNSFFEDYPQAQSGRLTIDELNKLMIEYQDKINNSPIADFDGLSPEQMNALLHSPFTAGGILQLRKGMDDYLDQVPIFRLSELLISEIWNSGTLKLTTKGNLPVKVCELLHNQNLIKWEYVHFVKKVTEDEIPYIWPLKQYLLDEGILKKRNNRLSLTKYGEKFILFSKATRFNNLLTYFTSHFHWANFYDLEDNGKCGNLGWAYSLVLLSKYGMKSNTSEFYSLKIIRALEKELWNSYQENMNNEAIKDYHNAYAIRFFECFANWFGLVNIEQKRDYLMSLSNRVVITKSSLFDHLFEVI</sequence>
<dbReference type="RefSeq" id="WP_041885705.1">
    <property type="nucleotide sequence ID" value="NZ_JXRA01000112.1"/>
</dbReference>
<dbReference type="EMBL" id="JXRA01000112">
    <property type="protein sequence ID" value="KIO75178.1"/>
    <property type="molecule type" value="Genomic_DNA"/>
</dbReference>
<dbReference type="Proteomes" id="UP000032049">
    <property type="component" value="Unassembled WGS sequence"/>
</dbReference>
<comment type="caution">
    <text evidence="1">The sequence shown here is derived from an EMBL/GenBank/DDBJ whole genome shotgun (WGS) entry which is preliminary data.</text>
</comment>
<proteinExistence type="predicted"/>